<evidence type="ECO:0000313" key="2">
    <source>
        <dbReference type="Proteomes" id="UP000316092"/>
    </source>
</evidence>
<protein>
    <recommendedName>
        <fullName evidence="3">ABM domain-containing protein</fullName>
    </recommendedName>
</protein>
<name>A0A553UQU4_9DEIO</name>
<dbReference type="OrthoDB" id="71874at2"/>
<organism evidence="1 2">
    <name type="scientific">Deinococcus detaillensis</name>
    <dbReference type="NCBI Taxonomy" id="2592048"/>
    <lineage>
        <taxon>Bacteria</taxon>
        <taxon>Thermotogati</taxon>
        <taxon>Deinococcota</taxon>
        <taxon>Deinococci</taxon>
        <taxon>Deinococcales</taxon>
        <taxon>Deinococcaceae</taxon>
        <taxon>Deinococcus</taxon>
    </lineage>
</organism>
<comment type="caution">
    <text evidence="1">The sequence shown here is derived from an EMBL/GenBank/DDBJ whole genome shotgun (WGS) entry which is preliminary data.</text>
</comment>
<dbReference type="AlphaFoldDB" id="A0A553UQU4"/>
<gene>
    <name evidence="1" type="ORF">FNU79_13550</name>
</gene>
<accession>A0A553UQU4</accession>
<dbReference type="EMBL" id="VKDB01000016">
    <property type="protein sequence ID" value="TSA82600.1"/>
    <property type="molecule type" value="Genomic_DNA"/>
</dbReference>
<sequence length="80" mass="8736">MHYLEGRGQQAEGTLLAFLQRLGPQPGLLGAYLLAAPTQPGVWLLESHWEGEVPVLDIPQGYQHWSFEVRAAIGEGGQTP</sequence>
<evidence type="ECO:0008006" key="3">
    <source>
        <dbReference type="Google" id="ProtNLM"/>
    </source>
</evidence>
<dbReference type="Proteomes" id="UP000316092">
    <property type="component" value="Unassembled WGS sequence"/>
</dbReference>
<keyword evidence="2" id="KW-1185">Reference proteome</keyword>
<reference evidence="1 2" key="1">
    <citation type="submission" date="2019-07" db="EMBL/GenBank/DDBJ databases">
        <title>Deinococcus detaillus sp. nov., isolated from humus soil in Antarctica.</title>
        <authorList>
            <person name="Zhang K."/>
        </authorList>
    </citation>
    <scope>NUCLEOTIDE SEQUENCE [LARGE SCALE GENOMIC DNA]</scope>
    <source>
        <strain evidence="1 2">H1</strain>
    </source>
</reference>
<proteinExistence type="predicted"/>
<evidence type="ECO:0000313" key="1">
    <source>
        <dbReference type="EMBL" id="TSA82600.1"/>
    </source>
</evidence>